<accession>A0A7W5BBI5</accession>
<keyword evidence="6 11" id="KW-0418">Kinase</keyword>
<sequence length="555" mass="60037">MIQPGLRPRILIVDDQTAHMGALCDILREHGYDTTGFASGEAALTRLRRESFDLLLSDLMMPGIDGIALVEAARQLDPELACVIMTGEGSIASAVKAMKVGALDYIIKPFKASALLPVLARALETRDLRLANAHLEHQLRQHAEELAAANRHLDLARREAERANLEKSVFLSNMSHELRTPLNGILGFAQILASDALPATPQEKQKFAGHIVQSGRHLLTLINEILDLAKIESGTLSMALEAVPLDQVFLECHTMVAPLAQQRGVQLNFPAPAGLQLQADRTRVKQVLLNLLSNAIKYNREHGSVFVECTPRAKDRLRIAVSDTGPGLSEEQLGAIFQPFNRLGRADNSEEGTGLGLALSKRVVEAMQAQMGVDSTVGVGSTFWIEVALQGGEADVGAAPPPSAASVPATAPPAAPAPTLRTVLYVEDNTTNLKLVTELIRIRGDLELLFATDGQRGLELARHHRPAVILMDLHLPGMDGYEALARLRADPQTAGIRVIAVTANAMSTDIARSEASDFFRYLTKPLDIDLFNRALDDALAPSALRRQTEALGQPH</sequence>
<dbReference type="InterPro" id="IPR003594">
    <property type="entry name" value="HATPase_dom"/>
</dbReference>
<feature type="domain" description="Response regulatory" evidence="10">
    <location>
        <begin position="422"/>
        <end position="539"/>
    </location>
</feature>
<proteinExistence type="predicted"/>
<dbReference type="PROSITE" id="PS50110">
    <property type="entry name" value="RESPONSE_REGULATORY"/>
    <property type="match status" value="2"/>
</dbReference>
<dbReference type="SUPFAM" id="SSF47384">
    <property type="entry name" value="Homodimeric domain of signal transducing histidine kinase"/>
    <property type="match status" value="1"/>
</dbReference>
<dbReference type="Pfam" id="PF00072">
    <property type="entry name" value="Response_reg"/>
    <property type="match status" value="2"/>
</dbReference>
<dbReference type="Gene3D" id="1.10.287.130">
    <property type="match status" value="1"/>
</dbReference>
<feature type="modified residue" description="4-aspartylphosphate" evidence="7">
    <location>
        <position position="472"/>
    </location>
</feature>
<dbReference type="GO" id="GO:0000155">
    <property type="term" value="F:phosphorelay sensor kinase activity"/>
    <property type="evidence" value="ECO:0007669"/>
    <property type="project" value="InterPro"/>
</dbReference>
<dbReference type="SUPFAM" id="SSF52172">
    <property type="entry name" value="CheY-like"/>
    <property type="match status" value="2"/>
</dbReference>
<evidence type="ECO:0000256" key="5">
    <source>
        <dbReference type="ARBA" id="ARBA00022679"/>
    </source>
</evidence>
<dbReference type="Proteomes" id="UP000541535">
    <property type="component" value="Unassembled WGS sequence"/>
</dbReference>
<dbReference type="PROSITE" id="PS50109">
    <property type="entry name" value="HIS_KIN"/>
    <property type="match status" value="1"/>
</dbReference>
<dbReference type="SUPFAM" id="SSF55874">
    <property type="entry name" value="ATPase domain of HSP90 chaperone/DNA topoisomerase II/histidine kinase"/>
    <property type="match status" value="1"/>
</dbReference>
<dbReference type="EMBL" id="JACHXD010000008">
    <property type="protein sequence ID" value="MBB3119943.1"/>
    <property type="molecule type" value="Genomic_DNA"/>
</dbReference>
<dbReference type="FunFam" id="3.30.565.10:FF:000006">
    <property type="entry name" value="Sensor histidine kinase WalK"/>
    <property type="match status" value="1"/>
</dbReference>
<evidence type="ECO:0000259" key="9">
    <source>
        <dbReference type="PROSITE" id="PS50109"/>
    </source>
</evidence>
<organism evidence="11 12">
    <name type="scientific">Pseudoduganella violacea</name>
    <dbReference type="NCBI Taxonomy" id="1715466"/>
    <lineage>
        <taxon>Bacteria</taxon>
        <taxon>Pseudomonadati</taxon>
        <taxon>Pseudomonadota</taxon>
        <taxon>Betaproteobacteria</taxon>
        <taxon>Burkholderiales</taxon>
        <taxon>Oxalobacteraceae</taxon>
        <taxon>Telluria group</taxon>
        <taxon>Pseudoduganella</taxon>
    </lineage>
</organism>
<comment type="caution">
    <text evidence="11">The sequence shown here is derived from an EMBL/GenBank/DDBJ whole genome shotgun (WGS) entry which is preliminary data.</text>
</comment>
<keyword evidence="8" id="KW-0175">Coiled coil</keyword>
<dbReference type="InterPro" id="IPR003661">
    <property type="entry name" value="HisK_dim/P_dom"/>
</dbReference>
<dbReference type="AlphaFoldDB" id="A0A7W5BBI5"/>
<feature type="coiled-coil region" evidence="8">
    <location>
        <begin position="132"/>
        <end position="166"/>
    </location>
</feature>
<evidence type="ECO:0000259" key="10">
    <source>
        <dbReference type="PROSITE" id="PS50110"/>
    </source>
</evidence>
<comment type="catalytic activity">
    <reaction evidence="1">
        <text>ATP + protein L-histidine = ADP + protein N-phospho-L-histidine.</text>
        <dbReference type="EC" id="2.7.13.3"/>
    </reaction>
</comment>
<reference evidence="11 12" key="1">
    <citation type="submission" date="2020-08" db="EMBL/GenBank/DDBJ databases">
        <title>Genomic Encyclopedia of Type Strains, Phase III (KMG-III): the genomes of soil and plant-associated and newly described type strains.</title>
        <authorList>
            <person name="Whitman W."/>
        </authorList>
    </citation>
    <scope>NUCLEOTIDE SEQUENCE [LARGE SCALE GENOMIC DNA]</scope>
    <source>
        <strain evidence="11 12">CECT 8897</strain>
    </source>
</reference>
<dbReference type="Pfam" id="PF00512">
    <property type="entry name" value="HisKA"/>
    <property type="match status" value="1"/>
</dbReference>
<dbReference type="InterPro" id="IPR004358">
    <property type="entry name" value="Sig_transdc_His_kin-like_C"/>
</dbReference>
<evidence type="ECO:0000256" key="4">
    <source>
        <dbReference type="ARBA" id="ARBA00022553"/>
    </source>
</evidence>
<feature type="domain" description="Response regulatory" evidence="10">
    <location>
        <begin position="9"/>
        <end position="123"/>
    </location>
</feature>
<dbReference type="GO" id="GO:0005886">
    <property type="term" value="C:plasma membrane"/>
    <property type="evidence" value="ECO:0007669"/>
    <property type="project" value="UniProtKB-SubCell"/>
</dbReference>
<dbReference type="SMART" id="SM00388">
    <property type="entry name" value="HisKA"/>
    <property type="match status" value="1"/>
</dbReference>
<dbReference type="PRINTS" id="PR00344">
    <property type="entry name" value="BCTRLSENSOR"/>
</dbReference>
<dbReference type="RefSeq" id="WP_183441750.1">
    <property type="nucleotide sequence ID" value="NZ_JACHXD010000008.1"/>
</dbReference>
<dbReference type="InterPro" id="IPR036890">
    <property type="entry name" value="HATPase_C_sf"/>
</dbReference>
<protein>
    <recommendedName>
        <fullName evidence="3">histidine kinase</fullName>
        <ecNumber evidence="3">2.7.13.3</ecNumber>
    </recommendedName>
</protein>
<evidence type="ECO:0000313" key="12">
    <source>
        <dbReference type="Proteomes" id="UP000541535"/>
    </source>
</evidence>
<dbReference type="PANTHER" id="PTHR43047">
    <property type="entry name" value="TWO-COMPONENT HISTIDINE PROTEIN KINASE"/>
    <property type="match status" value="1"/>
</dbReference>
<dbReference type="CDD" id="cd00082">
    <property type="entry name" value="HisKA"/>
    <property type="match status" value="1"/>
</dbReference>
<name>A0A7W5BBI5_9BURK</name>
<evidence type="ECO:0000256" key="7">
    <source>
        <dbReference type="PROSITE-ProRule" id="PRU00169"/>
    </source>
</evidence>
<evidence type="ECO:0000256" key="1">
    <source>
        <dbReference type="ARBA" id="ARBA00000085"/>
    </source>
</evidence>
<dbReference type="Gene3D" id="3.40.50.2300">
    <property type="match status" value="2"/>
</dbReference>
<keyword evidence="12" id="KW-1185">Reference proteome</keyword>
<dbReference type="InterPro" id="IPR036097">
    <property type="entry name" value="HisK_dim/P_sf"/>
</dbReference>
<dbReference type="PANTHER" id="PTHR43047:SF72">
    <property type="entry name" value="OSMOSENSING HISTIDINE PROTEIN KINASE SLN1"/>
    <property type="match status" value="1"/>
</dbReference>
<dbReference type="InterPro" id="IPR011006">
    <property type="entry name" value="CheY-like_superfamily"/>
</dbReference>
<keyword evidence="5" id="KW-0808">Transferase</keyword>
<keyword evidence="4 7" id="KW-0597">Phosphoprotein</keyword>
<comment type="subcellular location">
    <subcellularLocation>
        <location evidence="2">Cell inner membrane</location>
        <topology evidence="2">Multi-pass membrane protein</topology>
    </subcellularLocation>
</comment>
<evidence type="ECO:0000256" key="6">
    <source>
        <dbReference type="ARBA" id="ARBA00022777"/>
    </source>
</evidence>
<dbReference type="InterPro" id="IPR001789">
    <property type="entry name" value="Sig_transdc_resp-reg_receiver"/>
</dbReference>
<dbReference type="Gene3D" id="3.30.565.10">
    <property type="entry name" value="Histidine kinase-like ATPase, C-terminal domain"/>
    <property type="match status" value="1"/>
</dbReference>
<dbReference type="GO" id="GO:0009927">
    <property type="term" value="F:histidine phosphotransfer kinase activity"/>
    <property type="evidence" value="ECO:0007669"/>
    <property type="project" value="TreeGrafter"/>
</dbReference>
<dbReference type="SMART" id="SM00448">
    <property type="entry name" value="REC"/>
    <property type="match status" value="2"/>
</dbReference>
<gene>
    <name evidence="11" type="ORF">FHS03_003002</name>
</gene>
<dbReference type="CDD" id="cd16922">
    <property type="entry name" value="HATPase_EvgS-ArcB-TorS-like"/>
    <property type="match status" value="1"/>
</dbReference>
<dbReference type="SMART" id="SM00387">
    <property type="entry name" value="HATPase_c"/>
    <property type="match status" value="1"/>
</dbReference>
<evidence type="ECO:0000256" key="8">
    <source>
        <dbReference type="SAM" id="Coils"/>
    </source>
</evidence>
<dbReference type="EC" id="2.7.13.3" evidence="3"/>
<dbReference type="InterPro" id="IPR005467">
    <property type="entry name" value="His_kinase_dom"/>
</dbReference>
<dbReference type="Pfam" id="PF02518">
    <property type="entry name" value="HATPase_c"/>
    <property type="match status" value="1"/>
</dbReference>
<feature type="modified residue" description="4-aspartylphosphate" evidence="7">
    <location>
        <position position="58"/>
    </location>
</feature>
<feature type="domain" description="Histidine kinase" evidence="9">
    <location>
        <begin position="173"/>
        <end position="391"/>
    </location>
</feature>
<evidence type="ECO:0000313" key="11">
    <source>
        <dbReference type="EMBL" id="MBB3119943.1"/>
    </source>
</evidence>
<evidence type="ECO:0000256" key="3">
    <source>
        <dbReference type="ARBA" id="ARBA00012438"/>
    </source>
</evidence>
<evidence type="ECO:0000256" key="2">
    <source>
        <dbReference type="ARBA" id="ARBA00004429"/>
    </source>
</evidence>